<evidence type="ECO:0000256" key="9">
    <source>
        <dbReference type="ARBA" id="ARBA00022967"/>
    </source>
</evidence>
<dbReference type="PANTHER" id="PTHR46552:SF1">
    <property type="entry name" value="NADH-UBIQUINONE OXIDOREDUCTASE CHAIN 2"/>
    <property type="match status" value="1"/>
</dbReference>
<feature type="transmembrane region" description="Helical" evidence="17">
    <location>
        <begin position="324"/>
        <end position="344"/>
    </location>
</feature>
<keyword evidence="15 17" id="KW-0472">Membrane</keyword>
<feature type="domain" description="NADH dehydrogenase subunit 2 C-terminal" evidence="19">
    <location>
        <begin position="289"/>
        <end position="343"/>
    </location>
</feature>
<evidence type="ECO:0000256" key="11">
    <source>
        <dbReference type="ARBA" id="ARBA00022989"/>
    </source>
</evidence>
<feature type="transmembrane region" description="Helical" evidence="17">
    <location>
        <begin position="153"/>
        <end position="171"/>
    </location>
</feature>
<keyword evidence="8 17" id="KW-0999">Mitochondrion inner membrane</keyword>
<comment type="catalytic activity">
    <reaction evidence="16 17">
        <text>a ubiquinone + NADH + 5 H(+)(in) = a ubiquinol + NAD(+) + 4 H(+)(out)</text>
        <dbReference type="Rhea" id="RHEA:29091"/>
        <dbReference type="Rhea" id="RHEA-COMP:9565"/>
        <dbReference type="Rhea" id="RHEA-COMP:9566"/>
        <dbReference type="ChEBI" id="CHEBI:15378"/>
        <dbReference type="ChEBI" id="CHEBI:16389"/>
        <dbReference type="ChEBI" id="CHEBI:17976"/>
        <dbReference type="ChEBI" id="CHEBI:57540"/>
        <dbReference type="ChEBI" id="CHEBI:57945"/>
        <dbReference type="EC" id="7.1.1.2"/>
    </reaction>
</comment>
<evidence type="ECO:0000256" key="3">
    <source>
        <dbReference type="ARBA" id="ARBA00012944"/>
    </source>
</evidence>
<evidence type="ECO:0000256" key="14">
    <source>
        <dbReference type="ARBA" id="ARBA00023128"/>
    </source>
</evidence>
<evidence type="ECO:0000256" key="8">
    <source>
        <dbReference type="ARBA" id="ARBA00022792"/>
    </source>
</evidence>
<dbReference type="GO" id="GO:0006120">
    <property type="term" value="P:mitochondrial electron transport, NADH to ubiquinone"/>
    <property type="evidence" value="ECO:0007669"/>
    <property type="project" value="InterPro"/>
</dbReference>
<evidence type="ECO:0000259" key="19">
    <source>
        <dbReference type="Pfam" id="PF06444"/>
    </source>
</evidence>
<evidence type="ECO:0000256" key="15">
    <source>
        <dbReference type="ARBA" id="ARBA00023136"/>
    </source>
</evidence>
<name>W5VXJ3_9ECHN</name>
<gene>
    <name evidence="20" type="primary">nad2</name>
</gene>
<keyword evidence="7 17" id="KW-0812">Transmembrane</keyword>
<feature type="transmembrane region" description="Helical" evidence="17">
    <location>
        <begin position="234"/>
        <end position="253"/>
    </location>
</feature>
<evidence type="ECO:0000259" key="18">
    <source>
        <dbReference type="Pfam" id="PF00361"/>
    </source>
</evidence>
<dbReference type="InterPro" id="IPR050175">
    <property type="entry name" value="Complex_I_Subunit_2"/>
</dbReference>
<accession>W5VXJ3</accession>
<dbReference type="GO" id="GO:0008137">
    <property type="term" value="F:NADH dehydrogenase (ubiquinone) activity"/>
    <property type="evidence" value="ECO:0007669"/>
    <property type="project" value="UniProtKB-EC"/>
</dbReference>
<organism evidence="20">
    <name type="scientific">Peniagone sp. YYH-2013</name>
    <dbReference type="NCBI Taxonomy" id="1430316"/>
    <lineage>
        <taxon>Eukaryota</taxon>
        <taxon>Metazoa</taxon>
        <taxon>Echinodermata</taxon>
        <taxon>Eleutherozoa</taxon>
        <taxon>Echinozoa</taxon>
        <taxon>Holothuroidea</taxon>
        <taxon>Aspidochirotacea</taxon>
        <taxon>Elasipodida</taxon>
        <taxon>Elpidiidae</taxon>
        <taxon>Peniagone</taxon>
    </lineage>
</organism>
<keyword evidence="10 17" id="KW-0249">Electron transport</keyword>
<dbReference type="EC" id="7.1.1.2" evidence="3 17"/>
<keyword evidence="5" id="KW-0813">Transport</keyword>
<evidence type="ECO:0000256" key="7">
    <source>
        <dbReference type="ARBA" id="ARBA00022692"/>
    </source>
</evidence>
<evidence type="ECO:0000256" key="5">
    <source>
        <dbReference type="ARBA" id="ARBA00022448"/>
    </source>
</evidence>
<dbReference type="GO" id="GO:0005743">
    <property type="term" value="C:mitochondrial inner membrane"/>
    <property type="evidence" value="ECO:0007669"/>
    <property type="project" value="UniProtKB-SubCell"/>
</dbReference>
<keyword evidence="13 17" id="KW-0830">Ubiquinone</keyword>
<keyword evidence="6 17" id="KW-0679">Respiratory chain</keyword>
<sequence length="347" mass="39158">MGRFIQIFLLTNLFIGTCIVVFSNHWFPIWIGLELSTLSILPLLTINNISRSNEATLKYFLLQAFSAALLLNGVIINIWISNTWDINYTSNFIPNFFIAFALIIKLGLAPCHFWLPDVLSGLSFLNGLLIACWQKIAPLFLLINLNFITSNEIILTSSILSVLVGGWGGLNQTSIRKILAYSSISHIGWIVLISIFYSTISFIIFLFYIIITTLTFLMCYIMNTKTISSLNNSSLHPINIFIFIISILSLSGLPPLGGFINKIIPIIILSFSNNFLIMVPLIIGSLLSLFFYLQISFNTSLILFPQHSLNIINWRINNHSSLNFLISVLFSFSTLSLILFPLFFSFI</sequence>
<dbReference type="EMBL" id="KF915304">
    <property type="protein sequence ID" value="AHH93108.1"/>
    <property type="molecule type" value="Genomic_DNA"/>
</dbReference>
<evidence type="ECO:0000313" key="20">
    <source>
        <dbReference type="EMBL" id="AHH93108.1"/>
    </source>
</evidence>
<protein>
    <recommendedName>
        <fullName evidence="4 17">NADH-ubiquinone oxidoreductase chain 2</fullName>
        <ecNumber evidence="3 17">7.1.1.2</ecNumber>
    </recommendedName>
</protein>
<dbReference type="PRINTS" id="PR01436">
    <property type="entry name" value="NADHDHGNASE2"/>
</dbReference>
<keyword evidence="12 17" id="KW-0520">NAD</keyword>
<dbReference type="InterPro" id="IPR010933">
    <property type="entry name" value="NADH_DH_su2_C"/>
</dbReference>
<evidence type="ECO:0000256" key="13">
    <source>
        <dbReference type="ARBA" id="ARBA00023075"/>
    </source>
</evidence>
<proteinExistence type="inferred from homology"/>
<evidence type="ECO:0000256" key="1">
    <source>
        <dbReference type="ARBA" id="ARBA00004448"/>
    </source>
</evidence>
<feature type="domain" description="NADH:quinone oxidoreductase/Mrp antiporter transmembrane" evidence="18">
    <location>
        <begin position="23"/>
        <end position="287"/>
    </location>
</feature>
<dbReference type="Pfam" id="PF06444">
    <property type="entry name" value="NADH_dehy_S2_C"/>
    <property type="match status" value="1"/>
</dbReference>
<feature type="transmembrane region" description="Helical" evidence="17">
    <location>
        <begin position="59"/>
        <end position="80"/>
    </location>
</feature>
<feature type="transmembrane region" description="Helical" evidence="17">
    <location>
        <begin position="7"/>
        <end position="23"/>
    </location>
</feature>
<evidence type="ECO:0000256" key="10">
    <source>
        <dbReference type="ARBA" id="ARBA00022982"/>
    </source>
</evidence>
<evidence type="ECO:0000256" key="2">
    <source>
        <dbReference type="ARBA" id="ARBA00007012"/>
    </source>
</evidence>
<comment type="subcellular location">
    <subcellularLocation>
        <location evidence="1 17">Mitochondrion inner membrane</location>
        <topology evidence="1 17">Multi-pass membrane protein</topology>
    </subcellularLocation>
</comment>
<evidence type="ECO:0000256" key="12">
    <source>
        <dbReference type="ARBA" id="ARBA00023027"/>
    </source>
</evidence>
<dbReference type="InterPro" id="IPR003917">
    <property type="entry name" value="NADH_UbQ_OxRdtase_chain2"/>
</dbReference>
<keyword evidence="11 17" id="KW-1133">Transmembrane helix</keyword>
<reference evidence="20" key="1">
    <citation type="submission" date="2013-11" db="EMBL/GenBank/DDBJ databases">
        <title>Mitochondrial genome of the deep-sea sea cucumber Peniagone sp. from the Mariana Trench.</title>
        <authorList>
            <person name="Huo Y.-Y."/>
            <person name="Xu X.-W."/>
            <person name="Wang C.-S."/>
        </authorList>
    </citation>
    <scope>NUCLEOTIDE SEQUENCE</scope>
    <source>
        <strain evidence="20">DV50A</strain>
    </source>
</reference>
<dbReference type="Pfam" id="PF00361">
    <property type="entry name" value="Proton_antipo_M"/>
    <property type="match status" value="1"/>
</dbReference>
<dbReference type="AlphaFoldDB" id="W5VXJ3"/>
<feature type="transmembrane region" description="Helical" evidence="17">
    <location>
        <begin position="92"/>
        <end position="115"/>
    </location>
</feature>
<dbReference type="PANTHER" id="PTHR46552">
    <property type="entry name" value="NADH-UBIQUINONE OXIDOREDUCTASE CHAIN 2"/>
    <property type="match status" value="1"/>
</dbReference>
<evidence type="ECO:0000256" key="4">
    <source>
        <dbReference type="ARBA" id="ARBA00021008"/>
    </source>
</evidence>
<comment type="function">
    <text evidence="17">Core subunit of the mitochondrial membrane respiratory chain NADH dehydrogenase (Complex I) which catalyzes electron transfer from NADH through the respiratory chain, using ubiquinone as an electron acceptor. Essential for the catalytic activity and assembly of complex I.</text>
</comment>
<evidence type="ECO:0000256" key="17">
    <source>
        <dbReference type="RuleBase" id="RU003403"/>
    </source>
</evidence>
<keyword evidence="14 17" id="KW-0496">Mitochondrion</keyword>
<comment type="similarity">
    <text evidence="2 17">Belongs to the complex I subunit 2 family.</text>
</comment>
<keyword evidence="9 17" id="KW-1278">Translocase</keyword>
<geneLocation type="mitochondrion" evidence="20"/>
<evidence type="ECO:0000256" key="16">
    <source>
        <dbReference type="ARBA" id="ARBA00049551"/>
    </source>
</evidence>
<evidence type="ECO:0000256" key="6">
    <source>
        <dbReference type="ARBA" id="ARBA00022660"/>
    </source>
</evidence>
<dbReference type="InterPro" id="IPR001750">
    <property type="entry name" value="ND/Mrp_TM"/>
</dbReference>